<keyword evidence="2 10" id="KW-0444">Lipid biosynthesis</keyword>
<evidence type="ECO:0000256" key="10">
    <source>
        <dbReference type="HAMAP-Rule" id="MF_01043"/>
    </source>
</evidence>
<feature type="transmembrane region" description="Helical" evidence="10">
    <location>
        <begin position="52"/>
        <end position="73"/>
    </location>
</feature>
<proteinExistence type="inferred from homology"/>
<keyword evidence="7 10" id="KW-0472">Membrane</keyword>
<keyword evidence="5 10" id="KW-1133">Transmembrane helix</keyword>
<comment type="similarity">
    <text evidence="10">Belongs to the PlsY family.</text>
</comment>
<evidence type="ECO:0000256" key="4">
    <source>
        <dbReference type="ARBA" id="ARBA00022692"/>
    </source>
</evidence>
<dbReference type="GO" id="GO:0016746">
    <property type="term" value="F:acyltransferase activity"/>
    <property type="evidence" value="ECO:0007669"/>
    <property type="project" value="UniProtKB-KW"/>
</dbReference>
<evidence type="ECO:0000256" key="2">
    <source>
        <dbReference type="ARBA" id="ARBA00022516"/>
    </source>
</evidence>
<comment type="subcellular location">
    <subcellularLocation>
        <location evidence="10">Cell membrane</location>
        <topology evidence="10">Multi-pass membrane protein</topology>
    </subcellularLocation>
</comment>
<dbReference type="EMBL" id="LSDB01000012">
    <property type="protein sequence ID" value="KXB58427.1"/>
    <property type="molecule type" value="Genomic_DNA"/>
</dbReference>
<evidence type="ECO:0000313" key="11">
    <source>
        <dbReference type="EMBL" id="KXB58427.1"/>
    </source>
</evidence>
<comment type="subunit">
    <text evidence="10">Probably interacts with PlsX.</text>
</comment>
<evidence type="ECO:0000256" key="7">
    <source>
        <dbReference type="ARBA" id="ARBA00023136"/>
    </source>
</evidence>
<dbReference type="RefSeq" id="WP_066129653.1">
    <property type="nucleotide sequence ID" value="NZ_KQ959865.1"/>
</dbReference>
<evidence type="ECO:0000256" key="6">
    <source>
        <dbReference type="ARBA" id="ARBA00023098"/>
    </source>
</evidence>
<comment type="catalytic activity">
    <reaction evidence="10">
        <text>an acyl phosphate + sn-glycerol 3-phosphate = a 1-acyl-sn-glycero-3-phosphate + phosphate</text>
        <dbReference type="Rhea" id="RHEA:34075"/>
        <dbReference type="ChEBI" id="CHEBI:43474"/>
        <dbReference type="ChEBI" id="CHEBI:57597"/>
        <dbReference type="ChEBI" id="CHEBI:57970"/>
        <dbReference type="ChEBI" id="CHEBI:59918"/>
        <dbReference type="EC" id="2.3.1.275"/>
    </reaction>
</comment>
<protein>
    <recommendedName>
        <fullName evidence="10">Glycerol-3-phosphate acyltransferase</fullName>
    </recommendedName>
    <alternativeName>
        <fullName evidence="10">Acyl-PO4 G3P acyltransferase</fullName>
    </alternativeName>
    <alternativeName>
        <fullName evidence="10">Acyl-phosphate--glycerol-3-phosphate acyltransferase</fullName>
    </alternativeName>
    <alternativeName>
        <fullName evidence="10">G3P acyltransferase</fullName>
        <shortName evidence="10">GPAT</shortName>
        <ecNumber evidence="10">2.3.1.275</ecNumber>
    </alternativeName>
    <alternativeName>
        <fullName evidence="10">Lysophosphatidic acid synthase</fullName>
        <shortName evidence="10">LPA synthase</shortName>
    </alternativeName>
</protein>
<sequence length="194" mass="21773">MIVKLIYCIFAYLMGNILGGKAVCKIYKEDFSKKGSFNIGARNAGRILGPKAFLFVATLDVFKGFFVIIILKLLNVDIRVIALCAFLVVLGHIKPIIFSFKGGKGVATFVGVVIALSPNLIFILILGFLLISFLLRSTILGFYSTIPVLSFIFYLDTRSYVATLLFLILIIMMFYVGYNDIKKSFCKYFLIKRI</sequence>
<dbReference type="EC" id="2.3.1.275" evidence="10"/>
<feature type="transmembrane region" description="Helical" evidence="10">
    <location>
        <begin position="106"/>
        <end position="131"/>
    </location>
</feature>
<comment type="caution">
    <text evidence="11">The sequence shown here is derived from an EMBL/GenBank/DDBJ whole genome shotgun (WGS) entry which is preliminary data.</text>
</comment>
<evidence type="ECO:0000256" key="1">
    <source>
        <dbReference type="ARBA" id="ARBA00022475"/>
    </source>
</evidence>
<keyword evidence="4 10" id="KW-0812">Transmembrane</keyword>
<feature type="transmembrane region" description="Helical" evidence="10">
    <location>
        <begin position="80"/>
        <end position="100"/>
    </location>
</feature>
<dbReference type="SMART" id="SM01207">
    <property type="entry name" value="G3P_acyltransf"/>
    <property type="match status" value="1"/>
</dbReference>
<evidence type="ECO:0000256" key="5">
    <source>
        <dbReference type="ARBA" id="ARBA00022989"/>
    </source>
</evidence>
<dbReference type="PANTHER" id="PTHR30309:SF0">
    <property type="entry name" value="GLYCEROL-3-PHOSPHATE ACYLTRANSFERASE-RELATED"/>
    <property type="match status" value="1"/>
</dbReference>
<keyword evidence="9 10" id="KW-1208">Phospholipid metabolism</keyword>
<accession>A0ABR5TN68</accession>
<reference evidence="11 12" key="1">
    <citation type="submission" date="2016-01" db="EMBL/GenBank/DDBJ databases">
        <authorList>
            <person name="Mitreva M."/>
            <person name="Pepin K.H."/>
            <person name="Mihindukulasuriya K.A."/>
            <person name="Fulton R."/>
            <person name="Fronick C."/>
            <person name="O'Laughlin M."/>
            <person name="Miner T."/>
            <person name="Herter B."/>
            <person name="Rosa B.A."/>
            <person name="Cordes M."/>
            <person name="Tomlinson C."/>
            <person name="Wollam A."/>
            <person name="Palsikar V.B."/>
            <person name="Mardis E.R."/>
            <person name="Wilson R.K."/>
        </authorList>
    </citation>
    <scope>NUCLEOTIDE SEQUENCE [LARGE SCALE GENOMIC DNA]</scope>
    <source>
        <strain evidence="11 12">KA00071</strain>
    </source>
</reference>
<evidence type="ECO:0000313" key="12">
    <source>
        <dbReference type="Proteomes" id="UP000070467"/>
    </source>
</evidence>
<keyword evidence="3 10" id="KW-0808">Transferase</keyword>
<keyword evidence="11" id="KW-0012">Acyltransferase</keyword>
<dbReference type="Proteomes" id="UP000070467">
    <property type="component" value="Unassembled WGS sequence"/>
</dbReference>
<comment type="pathway">
    <text evidence="10">Lipid metabolism; phospholipid metabolism.</text>
</comment>
<dbReference type="InterPro" id="IPR003811">
    <property type="entry name" value="G3P_acylTferase_PlsY"/>
</dbReference>
<organism evidence="11 12">
    <name type="scientific">Gemelliphila asaccharolytica</name>
    <dbReference type="NCBI Taxonomy" id="502393"/>
    <lineage>
        <taxon>Bacteria</taxon>
        <taxon>Bacillati</taxon>
        <taxon>Bacillota</taxon>
        <taxon>Bacilli</taxon>
        <taxon>Bacillales</taxon>
        <taxon>Gemellaceae</taxon>
        <taxon>Gemelliphila</taxon>
    </lineage>
</organism>
<evidence type="ECO:0000256" key="9">
    <source>
        <dbReference type="ARBA" id="ARBA00023264"/>
    </source>
</evidence>
<keyword evidence="12" id="KW-1185">Reference proteome</keyword>
<dbReference type="HAMAP" id="MF_01043">
    <property type="entry name" value="PlsY"/>
    <property type="match status" value="1"/>
</dbReference>
<comment type="function">
    <text evidence="10">Catalyzes the transfer of an acyl group from acyl-phosphate (acyl-PO(4)) to glycerol-3-phosphate (G3P) to form lysophosphatidic acid (LPA). This enzyme utilizes acyl-phosphate as fatty acyl donor, but not acyl-CoA or acyl-ACP.</text>
</comment>
<keyword evidence="6 10" id="KW-0443">Lipid metabolism</keyword>
<dbReference type="PANTHER" id="PTHR30309">
    <property type="entry name" value="INNER MEMBRANE PROTEIN YGIH"/>
    <property type="match status" value="1"/>
</dbReference>
<keyword evidence="1 10" id="KW-1003">Cell membrane</keyword>
<feature type="transmembrane region" description="Helical" evidence="10">
    <location>
        <begin position="161"/>
        <end position="178"/>
    </location>
</feature>
<dbReference type="Pfam" id="PF02660">
    <property type="entry name" value="G3P_acyltransf"/>
    <property type="match status" value="1"/>
</dbReference>
<name>A0ABR5TN68_9BACL</name>
<evidence type="ECO:0000256" key="3">
    <source>
        <dbReference type="ARBA" id="ARBA00022679"/>
    </source>
</evidence>
<gene>
    <name evidence="10" type="primary">plsY</name>
    <name evidence="11" type="ORF">HMPREF1871_00505</name>
</gene>
<evidence type="ECO:0000256" key="8">
    <source>
        <dbReference type="ARBA" id="ARBA00023209"/>
    </source>
</evidence>
<keyword evidence="8 10" id="KW-0594">Phospholipid biosynthesis</keyword>
<feature type="transmembrane region" description="Helical" evidence="10">
    <location>
        <begin position="138"/>
        <end position="155"/>
    </location>
</feature>